<dbReference type="AlphaFoldDB" id="A0A0E9UMK6"/>
<name>A0A0E9UMK6_ANGAN</name>
<evidence type="ECO:0000313" key="1">
    <source>
        <dbReference type="EMBL" id="JAH67022.1"/>
    </source>
</evidence>
<dbReference type="EMBL" id="GBXM01041555">
    <property type="protein sequence ID" value="JAH67022.1"/>
    <property type="molecule type" value="Transcribed_RNA"/>
</dbReference>
<organism evidence="1">
    <name type="scientific">Anguilla anguilla</name>
    <name type="common">European freshwater eel</name>
    <name type="synonym">Muraena anguilla</name>
    <dbReference type="NCBI Taxonomy" id="7936"/>
    <lineage>
        <taxon>Eukaryota</taxon>
        <taxon>Metazoa</taxon>
        <taxon>Chordata</taxon>
        <taxon>Craniata</taxon>
        <taxon>Vertebrata</taxon>
        <taxon>Euteleostomi</taxon>
        <taxon>Actinopterygii</taxon>
        <taxon>Neopterygii</taxon>
        <taxon>Teleostei</taxon>
        <taxon>Anguilliformes</taxon>
        <taxon>Anguillidae</taxon>
        <taxon>Anguilla</taxon>
    </lineage>
</organism>
<protein>
    <submittedName>
        <fullName evidence="1">Uncharacterized protein</fullName>
    </submittedName>
</protein>
<proteinExistence type="predicted"/>
<reference evidence="1" key="2">
    <citation type="journal article" date="2015" name="Fish Shellfish Immunol.">
        <title>Early steps in the European eel (Anguilla anguilla)-Vibrio vulnificus interaction in the gills: Role of the RtxA13 toxin.</title>
        <authorList>
            <person name="Callol A."/>
            <person name="Pajuelo D."/>
            <person name="Ebbesson L."/>
            <person name="Teles M."/>
            <person name="MacKenzie S."/>
            <person name="Amaro C."/>
        </authorList>
    </citation>
    <scope>NUCLEOTIDE SEQUENCE</scope>
</reference>
<accession>A0A0E9UMK6</accession>
<reference evidence="1" key="1">
    <citation type="submission" date="2014-11" db="EMBL/GenBank/DDBJ databases">
        <authorList>
            <person name="Amaro Gonzalez C."/>
        </authorList>
    </citation>
    <scope>NUCLEOTIDE SEQUENCE</scope>
</reference>
<sequence length="17" mass="1912">MQPSKGLINNKNINRNA</sequence>